<dbReference type="SUPFAM" id="SSF53474">
    <property type="entry name" value="alpha/beta-Hydrolases"/>
    <property type="match status" value="1"/>
</dbReference>
<dbReference type="InterPro" id="IPR029058">
    <property type="entry name" value="AB_hydrolase_fold"/>
</dbReference>
<dbReference type="PANTHER" id="PTHR11010">
    <property type="entry name" value="PROTEASE S28 PRO-X CARBOXYPEPTIDASE-RELATED"/>
    <property type="match status" value="1"/>
</dbReference>
<keyword evidence="2" id="KW-0645">Protease</keyword>
<keyword evidence="8" id="KW-1185">Reference proteome</keyword>
<evidence type="ECO:0000256" key="3">
    <source>
        <dbReference type="ARBA" id="ARBA00022729"/>
    </source>
</evidence>
<dbReference type="InParanoid" id="A0A212EIM3"/>
<dbReference type="PANTHER" id="PTHR11010:SF5">
    <property type="entry name" value="RE36938P-RELATED"/>
    <property type="match status" value="1"/>
</dbReference>
<dbReference type="GO" id="GO:0006508">
    <property type="term" value="P:proteolysis"/>
    <property type="evidence" value="ECO:0007669"/>
    <property type="project" value="UniProtKB-KW"/>
</dbReference>
<evidence type="ECO:0000256" key="4">
    <source>
        <dbReference type="ARBA" id="ARBA00022801"/>
    </source>
</evidence>
<dbReference type="GO" id="GO:0004180">
    <property type="term" value="F:carboxypeptidase activity"/>
    <property type="evidence" value="ECO:0007669"/>
    <property type="project" value="UniProtKB-KW"/>
</dbReference>
<dbReference type="Gene3D" id="3.40.50.1820">
    <property type="entry name" value="alpha/beta hydrolase"/>
    <property type="match status" value="1"/>
</dbReference>
<evidence type="ECO:0000256" key="5">
    <source>
        <dbReference type="ARBA" id="ARBA00023180"/>
    </source>
</evidence>
<dbReference type="Gene3D" id="1.20.120.980">
    <property type="entry name" value="Serine carboxypeptidase S28, SKS domain"/>
    <property type="match status" value="1"/>
</dbReference>
<keyword evidence="4" id="KW-0378">Hydrolase</keyword>
<gene>
    <name evidence="7" type="ORF">KGM_204518</name>
</gene>
<reference evidence="7 8" key="1">
    <citation type="journal article" date="2011" name="Cell">
        <title>The monarch butterfly genome yields insights into long-distance migration.</title>
        <authorList>
            <person name="Zhan S."/>
            <person name="Merlin C."/>
            <person name="Boore J.L."/>
            <person name="Reppert S.M."/>
        </authorList>
    </citation>
    <scope>NUCLEOTIDE SEQUENCE [LARGE SCALE GENOMIC DNA]</scope>
    <source>
        <strain evidence="7">F-2</strain>
    </source>
</reference>
<organism evidence="7 8">
    <name type="scientific">Danaus plexippus plexippus</name>
    <dbReference type="NCBI Taxonomy" id="278856"/>
    <lineage>
        <taxon>Eukaryota</taxon>
        <taxon>Metazoa</taxon>
        <taxon>Ecdysozoa</taxon>
        <taxon>Arthropoda</taxon>
        <taxon>Hexapoda</taxon>
        <taxon>Insecta</taxon>
        <taxon>Pterygota</taxon>
        <taxon>Neoptera</taxon>
        <taxon>Endopterygota</taxon>
        <taxon>Lepidoptera</taxon>
        <taxon>Glossata</taxon>
        <taxon>Ditrysia</taxon>
        <taxon>Papilionoidea</taxon>
        <taxon>Nymphalidae</taxon>
        <taxon>Danainae</taxon>
        <taxon>Danaini</taxon>
        <taxon>Danaina</taxon>
        <taxon>Danaus</taxon>
        <taxon>Danaus</taxon>
    </lineage>
</organism>
<comment type="caution">
    <text evidence="7">The sequence shown here is derived from an EMBL/GenBank/DDBJ whole genome shotgun (WGS) entry which is preliminary data.</text>
</comment>
<comment type="similarity">
    <text evidence="1">Belongs to the peptidase S28 family.</text>
</comment>
<evidence type="ECO:0000256" key="6">
    <source>
        <dbReference type="SAM" id="SignalP"/>
    </source>
</evidence>
<keyword evidence="5" id="KW-0325">Glycoprotein</keyword>
<dbReference type="GO" id="GO:0070008">
    <property type="term" value="F:serine-type exopeptidase activity"/>
    <property type="evidence" value="ECO:0007669"/>
    <property type="project" value="InterPro"/>
</dbReference>
<feature type="chain" id="PRO_5012442661" evidence="6">
    <location>
        <begin position="17"/>
        <end position="525"/>
    </location>
</feature>
<accession>A0A212EIM3</accession>
<evidence type="ECO:0000256" key="1">
    <source>
        <dbReference type="ARBA" id="ARBA00011079"/>
    </source>
</evidence>
<keyword evidence="7" id="KW-0121">Carboxypeptidase</keyword>
<keyword evidence="3 6" id="KW-0732">Signal</keyword>
<evidence type="ECO:0000313" key="7">
    <source>
        <dbReference type="EMBL" id="OWR41342.1"/>
    </source>
</evidence>
<name>A0A212EIM3_DANPL</name>
<dbReference type="Proteomes" id="UP000007151">
    <property type="component" value="Unassembled WGS sequence"/>
</dbReference>
<dbReference type="Pfam" id="PF05577">
    <property type="entry name" value="Peptidase_S28"/>
    <property type="match status" value="1"/>
</dbReference>
<dbReference type="AlphaFoldDB" id="A0A212EIM3"/>
<protein>
    <submittedName>
        <fullName evidence="7">Carboxypeptidase 3</fullName>
    </submittedName>
</protein>
<dbReference type="GO" id="GO:0008239">
    <property type="term" value="F:dipeptidyl-peptidase activity"/>
    <property type="evidence" value="ECO:0007669"/>
    <property type="project" value="TreeGrafter"/>
</dbReference>
<proteinExistence type="inferred from homology"/>
<dbReference type="InterPro" id="IPR042269">
    <property type="entry name" value="Ser_carbopepase_S28_SKS"/>
</dbReference>
<evidence type="ECO:0000313" key="8">
    <source>
        <dbReference type="Proteomes" id="UP000007151"/>
    </source>
</evidence>
<feature type="signal peptide" evidence="6">
    <location>
        <begin position="1"/>
        <end position="16"/>
    </location>
</feature>
<dbReference type="KEGG" id="dpl:KGM_204518"/>
<dbReference type="InterPro" id="IPR008758">
    <property type="entry name" value="Peptidase_S28"/>
</dbReference>
<evidence type="ECO:0000256" key="2">
    <source>
        <dbReference type="ARBA" id="ARBA00022670"/>
    </source>
</evidence>
<dbReference type="EMBL" id="AGBW02014611">
    <property type="protein sequence ID" value="OWR41342.1"/>
    <property type="molecule type" value="Genomic_DNA"/>
</dbReference>
<dbReference type="FunCoup" id="A0A212EIM3">
    <property type="interactions" value="2"/>
</dbReference>
<sequence length="525" mass="59990">MKLLCILLTVSKLAWGESDILEPPLRVDLKPPVEYNGFESSHFWRTYDMPIDHFDPQNRETYQMRYMYNEEFFGGNNYPIFIMVGGEWNIQPGWLLAGNMYLMAQENRGYLFYTEHRYYGESLPYTTFTTENLRFLNVDQALADLAYFISEIKKIPSFVNSKVVLYGGSYAGNMVLWLKQRYPHLVVGVVASSGPIKAQVDIPGYLEVVHNAFLSEGGQECVDTIKQGIADTIAAMETEDGRRSIQRIYRLCVPLDYSSRLSMGYFSGYITWTFSTSVQTARPGSLTAICQNFTNNVYGSTPMEQIGGYIADSRSISNCLNVTYDNYVASYNKTVPSNGKAWYYQTCTEYGYYQTAPKSGTAFDQLTWLDVPFYVDFCKRVFSEKFTESFVMNAIDRVNLMFGGLYPNVNNTINIHGDIDPWHVLGVYDRDLKETSPTILVPRALRVVENVFGILSAVFSFAETYVVRSENRGICGSFDEESHGQVRLGNWREDNNNMTSMLPLQIRLRKATRSSHNDRNEVAEY</sequence>
<dbReference type="eggNOG" id="KOG2182">
    <property type="taxonomic scope" value="Eukaryota"/>
</dbReference>